<feature type="compositionally biased region" description="Polar residues" evidence="2">
    <location>
        <begin position="416"/>
        <end position="430"/>
    </location>
</feature>
<evidence type="ECO:0000313" key="5">
    <source>
        <dbReference type="Proteomes" id="UP000261540"/>
    </source>
</evidence>
<dbReference type="InterPro" id="IPR012461">
    <property type="entry name" value="SACK1"/>
</dbReference>
<dbReference type="Proteomes" id="UP000261540">
    <property type="component" value="Unplaced"/>
</dbReference>
<feature type="domain" description="Scaffolding anchor of CK1" evidence="3">
    <location>
        <begin position="32"/>
        <end position="297"/>
    </location>
</feature>
<protein>
    <submittedName>
        <fullName evidence="4">Family with sequence similarity 83 member A</fullName>
    </submittedName>
</protein>
<dbReference type="Gene3D" id="3.30.870.10">
    <property type="entry name" value="Endonuclease Chain A"/>
    <property type="match status" value="1"/>
</dbReference>
<evidence type="ECO:0000256" key="2">
    <source>
        <dbReference type="SAM" id="MobiDB-lite"/>
    </source>
</evidence>
<dbReference type="GO" id="GO:0007173">
    <property type="term" value="P:epidermal growth factor receptor signaling pathway"/>
    <property type="evidence" value="ECO:0007669"/>
    <property type="project" value="TreeGrafter"/>
</dbReference>
<evidence type="ECO:0000256" key="1">
    <source>
        <dbReference type="ARBA" id="ARBA00006937"/>
    </source>
</evidence>
<dbReference type="GO" id="GO:0019901">
    <property type="term" value="F:protein kinase binding"/>
    <property type="evidence" value="ECO:0007669"/>
    <property type="project" value="TreeGrafter"/>
</dbReference>
<dbReference type="STRING" id="1676925.ENSPKIP00000011623"/>
<dbReference type="PANTHER" id="PTHR16181:SF29">
    <property type="entry name" value="PROTEIN FAM83A-RELATED"/>
    <property type="match status" value="1"/>
</dbReference>
<dbReference type="AlphaFoldDB" id="A0A3B3QZR0"/>
<organism evidence="4 5">
    <name type="scientific">Paramormyrops kingsleyae</name>
    <dbReference type="NCBI Taxonomy" id="1676925"/>
    <lineage>
        <taxon>Eukaryota</taxon>
        <taxon>Metazoa</taxon>
        <taxon>Chordata</taxon>
        <taxon>Craniata</taxon>
        <taxon>Vertebrata</taxon>
        <taxon>Euteleostomi</taxon>
        <taxon>Actinopterygii</taxon>
        <taxon>Neopterygii</taxon>
        <taxon>Teleostei</taxon>
        <taxon>Osteoglossocephala</taxon>
        <taxon>Osteoglossomorpha</taxon>
        <taxon>Osteoglossiformes</taxon>
        <taxon>Mormyridae</taxon>
        <taxon>Paramormyrops</taxon>
    </lineage>
</organism>
<dbReference type="Pfam" id="PF07894">
    <property type="entry name" value="SACK1"/>
    <property type="match status" value="1"/>
</dbReference>
<accession>A0A3B3QZR0</accession>
<dbReference type="InterPro" id="IPR050944">
    <property type="entry name" value="FAM83"/>
</dbReference>
<evidence type="ECO:0000313" key="4">
    <source>
        <dbReference type="Ensembl" id="ENSPKIP00000011623.1"/>
    </source>
</evidence>
<evidence type="ECO:0000259" key="3">
    <source>
        <dbReference type="Pfam" id="PF07894"/>
    </source>
</evidence>
<reference evidence="4" key="1">
    <citation type="submission" date="2025-08" db="UniProtKB">
        <authorList>
            <consortium name="Ensembl"/>
        </authorList>
    </citation>
    <scope>IDENTIFICATION</scope>
</reference>
<dbReference type="GeneTree" id="ENSGT00940000160768"/>
<keyword evidence="5" id="KW-1185">Reference proteome</keyword>
<proteinExistence type="inferred from homology"/>
<reference evidence="4" key="2">
    <citation type="submission" date="2025-09" db="UniProtKB">
        <authorList>
            <consortium name="Ensembl"/>
        </authorList>
    </citation>
    <scope>IDENTIFICATION</scope>
</reference>
<dbReference type="Ensembl" id="ENSPKIT00000023570.1">
    <property type="protein sequence ID" value="ENSPKIP00000011623.1"/>
    <property type="gene ID" value="ENSPKIG00000018626.1"/>
</dbReference>
<feature type="region of interest" description="Disordered" evidence="2">
    <location>
        <begin position="416"/>
        <end position="436"/>
    </location>
</feature>
<name>A0A3B3QZR0_9TELE</name>
<comment type="similarity">
    <text evidence="1">Belongs to the FAM83 family.</text>
</comment>
<dbReference type="PANTHER" id="PTHR16181">
    <property type="entry name" value="PROTEIN FAM83A-RELATED"/>
    <property type="match status" value="1"/>
</dbReference>
<dbReference type="SUPFAM" id="SSF56024">
    <property type="entry name" value="Phospholipase D/nuclease"/>
    <property type="match status" value="1"/>
</dbReference>
<sequence length="436" mass="48889">MEPQSGRFSRCHRVGKVRRRVQEMRYRSFLVSEIDLSHNESARLATDALLGRSLEAYREVLAHEREVDFLSREEKDYILKNANGPREDEGWNPEWTDASSRSSEMYCPDVADTKPTDFDRRFPVTQESFQLRDQPTVEVFLGSNRTSSVRDLLRESINKATTVLAVVVDAFSDVEIFCDILEATGKRGVFTYLLLDRENIHLFVEMCQKLQISASHLKRLSIRSVRGGTYCAKSGRKFSGLVKEKFVIIDRTQVLAGSFSFTWLSWKIHRGVNVLVKGSSVEPFDLEFRQLYASSEPIPGIPGQPDPTHRPLPPIQAMLTPRAQPSFWLAQGAFPPISANTPGGSWHRAPSIAAPPPPPPGPFHCTGAQTRIVGSSTNGSEVYGGRKRYIIGQLHMQGEGQINRVKCALLSYNPRTTGSGMEKTLSQNHGVSYKQH</sequence>